<evidence type="ECO:0000313" key="9">
    <source>
        <dbReference type="Proteomes" id="UP001501821"/>
    </source>
</evidence>
<feature type="transmembrane region" description="Helical" evidence="6">
    <location>
        <begin position="230"/>
        <end position="249"/>
    </location>
</feature>
<organism evidence="8 9">
    <name type="scientific">Nocardioides panacisoli</name>
    <dbReference type="NCBI Taxonomy" id="627624"/>
    <lineage>
        <taxon>Bacteria</taxon>
        <taxon>Bacillati</taxon>
        <taxon>Actinomycetota</taxon>
        <taxon>Actinomycetes</taxon>
        <taxon>Propionibacteriales</taxon>
        <taxon>Nocardioidaceae</taxon>
        <taxon>Nocardioides</taxon>
    </lineage>
</organism>
<comment type="subcellular location">
    <subcellularLocation>
        <location evidence="1">Membrane</location>
        <topology evidence="1">Multi-pass membrane protein</topology>
    </subcellularLocation>
</comment>
<evidence type="ECO:0000256" key="2">
    <source>
        <dbReference type="ARBA" id="ARBA00022692"/>
    </source>
</evidence>
<feature type="region of interest" description="Disordered" evidence="5">
    <location>
        <begin position="302"/>
        <end position="322"/>
    </location>
</feature>
<sequence>MADKRTIDELRILGCLGFVVALVAYVYFFGLPKQSVEVVGWVWLATIAWDVRRPVGDHMAFLRDWWPPFVVLTLYLYSRGLSDDLGIFSVHFTEPIKADEWLFGGHLPTTYLQEHLCGVPCEKSLPPRWYDVVLTTVYYSHFFAAIGIAAYLWRRNRPDWIRYMRRYLSVISIGVVCYVVYPMAPPWMASRDGYISTDIERITGRGWFDLGSSHGHATAQQHISAVGNQVAAMPSLHVALSVLVAWWTIGRLRTGWRWLLVLYPLAMAFMLVYYGEHYVVDGIAGLLLVAGVMAAWKAVEGRRETESEGEEPTALESAGQAR</sequence>
<name>A0ABP7IVR2_9ACTN</name>
<feature type="domain" description="Inositolphosphotransferase Aur1/Ipt1" evidence="7">
    <location>
        <begin position="129"/>
        <end position="294"/>
    </location>
</feature>
<dbReference type="InterPro" id="IPR052185">
    <property type="entry name" value="IPC_Synthase-Related"/>
</dbReference>
<keyword evidence="3 6" id="KW-1133">Transmembrane helix</keyword>
<evidence type="ECO:0000256" key="6">
    <source>
        <dbReference type="SAM" id="Phobius"/>
    </source>
</evidence>
<dbReference type="Pfam" id="PF14378">
    <property type="entry name" value="PAP2_3"/>
    <property type="match status" value="1"/>
</dbReference>
<evidence type="ECO:0000256" key="5">
    <source>
        <dbReference type="SAM" id="MobiDB-lite"/>
    </source>
</evidence>
<evidence type="ECO:0000256" key="3">
    <source>
        <dbReference type="ARBA" id="ARBA00022989"/>
    </source>
</evidence>
<dbReference type="RefSeq" id="WP_344777060.1">
    <property type="nucleotide sequence ID" value="NZ_BAABAH010000012.1"/>
</dbReference>
<feature type="transmembrane region" description="Helical" evidence="6">
    <location>
        <begin position="132"/>
        <end position="153"/>
    </location>
</feature>
<feature type="transmembrane region" description="Helical" evidence="6">
    <location>
        <begin position="165"/>
        <end position="184"/>
    </location>
</feature>
<feature type="transmembrane region" description="Helical" evidence="6">
    <location>
        <begin position="256"/>
        <end position="274"/>
    </location>
</feature>
<dbReference type="Gene3D" id="1.20.144.10">
    <property type="entry name" value="Phosphatidic acid phosphatase type 2/haloperoxidase"/>
    <property type="match status" value="1"/>
</dbReference>
<dbReference type="PANTHER" id="PTHR31310:SF7">
    <property type="entry name" value="PA-PHOSPHATASE RELATED-FAMILY PROTEIN DDB_G0268928"/>
    <property type="match status" value="1"/>
</dbReference>
<evidence type="ECO:0000313" key="8">
    <source>
        <dbReference type="EMBL" id="GAA3827510.1"/>
    </source>
</evidence>
<gene>
    <name evidence="8" type="ORF">GCM10022242_31000</name>
</gene>
<dbReference type="SUPFAM" id="SSF48317">
    <property type="entry name" value="Acid phosphatase/Vanadium-dependent haloperoxidase"/>
    <property type="match status" value="1"/>
</dbReference>
<dbReference type="CDD" id="cd03386">
    <property type="entry name" value="PAP2_Aur1_like"/>
    <property type="match status" value="1"/>
</dbReference>
<evidence type="ECO:0000256" key="1">
    <source>
        <dbReference type="ARBA" id="ARBA00004141"/>
    </source>
</evidence>
<protein>
    <recommendedName>
        <fullName evidence="7">Inositolphosphotransferase Aur1/Ipt1 domain-containing protein</fullName>
    </recommendedName>
</protein>
<dbReference type="Proteomes" id="UP001501821">
    <property type="component" value="Unassembled WGS sequence"/>
</dbReference>
<accession>A0ABP7IVR2</accession>
<evidence type="ECO:0000256" key="4">
    <source>
        <dbReference type="ARBA" id="ARBA00023136"/>
    </source>
</evidence>
<dbReference type="InterPro" id="IPR026841">
    <property type="entry name" value="Aur1/Ipt1"/>
</dbReference>
<dbReference type="InterPro" id="IPR036938">
    <property type="entry name" value="PAP2/HPO_sf"/>
</dbReference>
<comment type="caution">
    <text evidence="8">The sequence shown here is derived from an EMBL/GenBank/DDBJ whole genome shotgun (WGS) entry which is preliminary data.</text>
</comment>
<feature type="transmembrane region" description="Helical" evidence="6">
    <location>
        <begin position="12"/>
        <end position="31"/>
    </location>
</feature>
<feature type="transmembrane region" description="Helical" evidence="6">
    <location>
        <begin position="280"/>
        <end position="299"/>
    </location>
</feature>
<keyword evidence="9" id="KW-1185">Reference proteome</keyword>
<dbReference type="PANTHER" id="PTHR31310">
    <property type="match status" value="1"/>
</dbReference>
<proteinExistence type="predicted"/>
<keyword evidence="2 6" id="KW-0812">Transmembrane</keyword>
<evidence type="ECO:0000259" key="7">
    <source>
        <dbReference type="Pfam" id="PF14378"/>
    </source>
</evidence>
<keyword evidence="4 6" id="KW-0472">Membrane</keyword>
<reference evidence="9" key="1">
    <citation type="journal article" date="2019" name="Int. J. Syst. Evol. Microbiol.">
        <title>The Global Catalogue of Microorganisms (GCM) 10K type strain sequencing project: providing services to taxonomists for standard genome sequencing and annotation.</title>
        <authorList>
            <consortium name="The Broad Institute Genomics Platform"/>
            <consortium name="The Broad Institute Genome Sequencing Center for Infectious Disease"/>
            <person name="Wu L."/>
            <person name="Ma J."/>
        </authorList>
    </citation>
    <scope>NUCLEOTIDE SEQUENCE [LARGE SCALE GENOMIC DNA]</scope>
    <source>
        <strain evidence="9">JCM 16953</strain>
    </source>
</reference>
<dbReference type="EMBL" id="BAABAH010000012">
    <property type="protein sequence ID" value="GAA3827510.1"/>
    <property type="molecule type" value="Genomic_DNA"/>
</dbReference>